<dbReference type="Gene3D" id="3.40.50.150">
    <property type="entry name" value="Vaccinia Virus protein VP39"/>
    <property type="match status" value="1"/>
</dbReference>
<dbReference type="CDD" id="cd02440">
    <property type="entry name" value="AdoMet_MTases"/>
    <property type="match status" value="1"/>
</dbReference>
<dbReference type="PANTHER" id="PTHR43861">
    <property type="entry name" value="TRANS-ACONITATE 2-METHYLTRANSFERASE-RELATED"/>
    <property type="match status" value="1"/>
</dbReference>
<dbReference type="EC" id="2.1.1.144" evidence="1"/>
<gene>
    <name evidence="1" type="primary">tam</name>
    <name evidence="1" type="ORF">Tther_01322</name>
</gene>
<dbReference type="AlphaFoldDB" id="A0A554X1I0"/>
<dbReference type="Pfam" id="PF13489">
    <property type="entry name" value="Methyltransf_23"/>
    <property type="match status" value="1"/>
</dbReference>
<dbReference type="Proteomes" id="UP000318542">
    <property type="component" value="Unassembled WGS sequence"/>
</dbReference>
<dbReference type="GO" id="GO:0030798">
    <property type="term" value="F:trans-aconitate 2-methyltransferase activity"/>
    <property type="evidence" value="ECO:0007669"/>
    <property type="project" value="UniProtKB-EC"/>
</dbReference>
<evidence type="ECO:0000313" key="1">
    <source>
        <dbReference type="EMBL" id="TSE29697.1"/>
    </source>
</evidence>
<keyword evidence="1" id="KW-0808">Transferase</keyword>
<keyword evidence="1" id="KW-0489">Methyltransferase</keyword>
<dbReference type="GO" id="GO:0032259">
    <property type="term" value="P:methylation"/>
    <property type="evidence" value="ECO:0007669"/>
    <property type="project" value="UniProtKB-KW"/>
</dbReference>
<reference evidence="1 2" key="1">
    <citation type="submission" date="2019-07" db="EMBL/GenBank/DDBJ databases">
        <title>Tepidimonas thermarum AA-1 draft genome.</title>
        <authorList>
            <person name="Da Costa M.S."/>
            <person name="Froufe H.J.C."/>
            <person name="Egas C."/>
            <person name="Albuquerque L."/>
        </authorList>
    </citation>
    <scope>NUCLEOTIDE SEQUENCE [LARGE SCALE GENOMIC DNA]</scope>
    <source>
        <strain evidence="1 2">AA-1</strain>
    </source>
</reference>
<name>A0A554X1I0_9BURK</name>
<dbReference type="SUPFAM" id="SSF53335">
    <property type="entry name" value="S-adenosyl-L-methionine-dependent methyltransferases"/>
    <property type="match status" value="1"/>
</dbReference>
<comment type="caution">
    <text evidence="1">The sequence shown here is derived from an EMBL/GenBank/DDBJ whole genome shotgun (WGS) entry which is preliminary data.</text>
</comment>
<dbReference type="EMBL" id="VJOL01000021">
    <property type="protein sequence ID" value="TSE29697.1"/>
    <property type="molecule type" value="Genomic_DNA"/>
</dbReference>
<dbReference type="RefSeq" id="WP_185975026.1">
    <property type="nucleotide sequence ID" value="NZ_VJOL01000021.1"/>
</dbReference>
<evidence type="ECO:0000313" key="2">
    <source>
        <dbReference type="Proteomes" id="UP000318542"/>
    </source>
</evidence>
<dbReference type="InterPro" id="IPR029063">
    <property type="entry name" value="SAM-dependent_MTases_sf"/>
</dbReference>
<keyword evidence="2" id="KW-1185">Reference proteome</keyword>
<sequence length="257" mass="30026">MQLKQDETHELFQNYTRHYVLMEELGRGERLPDDLEKLKRDRLPHWIDEIPKEARILDAGCAQGHHLEAMRRVGFTNLTGVELSEQLLSVARQRLPQAQLIQADIREWLPQAPADSFDLVFFHDVLEHLPREDAIPVLRGFYRLLAPGGRLSVRVPNMGCLIASFHMAIDFTHITHFTEFSFLQVLEAAGFDPDRIEFESQAPRLFWSWRRPHRAVFRLLNRGRWHLNRLAHQALYLLVDFLAPTQFDPNLIAVARK</sequence>
<accession>A0A554X1I0</accession>
<proteinExistence type="predicted"/>
<protein>
    <submittedName>
        <fullName evidence="1">Trans-aconitate 2-methyltransferase</fullName>
        <ecNumber evidence="1">2.1.1.144</ecNumber>
    </submittedName>
</protein>
<organism evidence="1 2">
    <name type="scientific">Tepidimonas thermarum</name>
    <dbReference type="NCBI Taxonomy" id="335431"/>
    <lineage>
        <taxon>Bacteria</taxon>
        <taxon>Pseudomonadati</taxon>
        <taxon>Pseudomonadota</taxon>
        <taxon>Betaproteobacteria</taxon>
        <taxon>Burkholderiales</taxon>
        <taxon>Tepidimonas</taxon>
    </lineage>
</organism>